<evidence type="ECO:0000256" key="4">
    <source>
        <dbReference type="ARBA" id="ARBA00022801"/>
    </source>
</evidence>
<keyword evidence="5 7" id="KW-0326">Glycosidase</keyword>
<evidence type="ECO:0000256" key="5">
    <source>
        <dbReference type="ARBA" id="ARBA00023295"/>
    </source>
</evidence>
<dbReference type="Pfam" id="PF00295">
    <property type="entry name" value="Glyco_hydro_28"/>
    <property type="match status" value="1"/>
</dbReference>
<dbReference type="SUPFAM" id="SSF51126">
    <property type="entry name" value="Pectin lyase-like"/>
    <property type="match status" value="1"/>
</dbReference>
<feature type="compositionally biased region" description="Low complexity" evidence="8">
    <location>
        <begin position="20"/>
        <end position="38"/>
    </location>
</feature>
<reference evidence="9" key="1">
    <citation type="submission" date="2018-10" db="EMBL/GenBank/DDBJ databases">
        <title>Effector identification in a new, highly contiguous assembly of the strawberry crown rot pathogen Phytophthora cactorum.</title>
        <authorList>
            <person name="Armitage A.D."/>
            <person name="Nellist C.F."/>
            <person name="Bates H."/>
            <person name="Vickerstaff R.J."/>
            <person name="Harrison R.J."/>
        </authorList>
    </citation>
    <scope>NUCLEOTIDE SEQUENCE</scope>
    <source>
        <strain evidence="9">4040</strain>
    </source>
</reference>
<dbReference type="InterPro" id="IPR011050">
    <property type="entry name" value="Pectin_lyase_fold/virulence"/>
</dbReference>
<protein>
    <submittedName>
        <fullName evidence="9">Uncharacterized protein</fullName>
    </submittedName>
</protein>
<sequence length="334" mass="33907">MADPAQKGATNCNAKNSSPSITTVSTSAAGSSAASTTAPTAITVASVTTSRASAASAVDALAATAISSEGSIDSEADDPSELLESESTSVSTGSNTASSSSNSTQYSSTNFSSQYTSSAANASTSGEVIESTSAAASAVSASVAATTASSSASTTTTAACTPSGTCSEGTDVSSCSSIVISDLTVPKGVTLDLTDIADGATITFEGTLDSQGSWYWEQGTSISKPVFSRLKKGHVIYTREFQHQELAAPHVDCEDTTLTGLTLDSSAGDDTAKNTDGFDLSRNVGLTISDCTVYNQDDCLAMQSSNDTTFSGTIRCYHERIENALVDQTLSRQS</sequence>
<dbReference type="PANTHER" id="PTHR31884:SF1">
    <property type="entry name" value="POLYGALACTURONASE"/>
    <property type="match status" value="1"/>
</dbReference>
<organism evidence="9 10">
    <name type="scientific">Phytophthora cactorum</name>
    <dbReference type="NCBI Taxonomy" id="29920"/>
    <lineage>
        <taxon>Eukaryota</taxon>
        <taxon>Sar</taxon>
        <taxon>Stramenopiles</taxon>
        <taxon>Oomycota</taxon>
        <taxon>Peronosporomycetes</taxon>
        <taxon>Peronosporales</taxon>
        <taxon>Peronosporaceae</taxon>
        <taxon>Phytophthora</taxon>
    </lineage>
</organism>
<dbReference type="Proteomes" id="UP000736787">
    <property type="component" value="Unassembled WGS sequence"/>
</dbReference>
<feature type="compositionally biased region" description="Acidic residues" evidence="8">
    <location>
        <begin position="72"/>
        <end position="84"/>
    </location>
</feature>
<dbReference type="InterPro" id="IPR050434">
    <property type="entry name" value="Glycosyl_hydrlase_28"/>
</dbReference>
<keyword evidence="3" id="KW-0677">Repeat</keyword>
<evidence type="ECO:0000256" key="1">
    <source>
        <dbReference type="ARBA" id="ARBA00008834"/>
    </source>
</evidence>
<feature type="compositionally biased region" description="Polar residues" evidence="8">
    <location>
        <begin position="8"/>
        <end position="19"/>
    </location>
</feature>
<keyword evidence="2" id="KW-0732">Signal</keyword>
<dbReference type="GO" id="GO:0071555">
    <property type="term" value="P:cell wall organization"/>
    <property type="evidence" value="ECO:0007669"/>
    <property type="project" value="UniProtKB-KW"/>
</dbReference>
<dbReference type="VEuPathDB" id="FungiDB:PC110_g15844"/>
<gene>
    <name evidence="9" type="ORF">PC117_g19357</name>
</gene>
<proteinExistence type="inferred from homology"/>
<dbReference type="GO" id="GO:0045490">
    <property type="term" value="P:pectin catabolic process"/>
    <property type="evidence" value="ECO:0007669"/>
    <property type="project" value="TreeGrafter"/>
</dbReference>
<keyword evidence="4 7" id="KW-0378">Hydrolase</keyword>
<dbReference type="Gene3D" id="2.160.20.10">
    <property type="entry name" value="Single-stranded right-handed beta-helix, Pectin lyase-like"/>
    <property type="match status" value="1"/>
</dbReference>
<dbReference type="PANTHER" id="PTHR31884">
    <property type="entry name" value="POLYGALACTURONASE"/>
    <property type="match status" value="1"/>
</dbReference>
<evidence type="ECO:0000313" key="10">
    <source>
        <dbReference type="Proteomes" id="UP000736787"/>
    </source>
</evidence>
<evidence type="ECO:0000313" key="9">
    <source>
        <dbReference type="EMBL" id="KAG2910661.1"/>
    </source>
</evidence>
<evidence type="ECO:0000256" key="2">
    <source>
        <dbReference type="ARBA" id="ARBA00022729"/>
    </source>
</evidence>
<dbReference type="EMBL" id="RCMK01000836">
    <property type="protein sequence ID" value="KAG2910661.1"/>
    <property type="molecule type" value="Genomic_DNA"/>
</dbReference>
<keyword evidence="6" id="KW-0961">Cell wall biogenesis/degradation</keyword>
<evidence type="ECO:0000256" key="7">
    <source>
        <dbReference type="RuleBase" id="RU361169"/>
    </source>
</evidence>
<name>A0A8T1BXP1_9STRA</name>
<dbReference type="GO" id="GO:0005576">
    <property type="term" value="C:extracellular region"/>
    <property type="evidence" value="ECO:0007669"/>
    <property type="project" value="TreeGrafter"/>
</dbReference>
<dbReference type="AlphaFoldDB" id="A0A8T1BXP1"/>
<feature type="region of interest" description="Disordered" evidence="8">
    <location>
        <begin position="69"/>
        <end position="106"/>
    </location>
</feature>
<comment type="similarity">
    <text evidence="1 7">Belongs to the glycosyl hydrolase 28 family.</text>
</comment>
<comment type="caution">
    <text evidence="9">The sequence shown here is derived from an EMBL/GenBank/DDBJ whole genome shotgun (WGS) entry which is preliminary data.</text>
</comment>
<accession>A0A8T1BXP1</accession>
<dbReference type="GO" id="GO:0004650">
    <property type="term" value="F:polygalacturonase activity"/>
    <property type="evidence" value="ECO:0007669"/>
    <property type="project" value="InterPro"/>
</dbReference>
<evidence type="ECO:0000256" key="6">
    <source>
        <dbReference type="ARBA" id="ARBA00023316"/>
    </source>
</evidence>
<evidence type="ECO:0000256" key="8">
    <source>
        <dbReference type="SAM" id="MobiDB-lite"/>
    </source>
</evidence>
<dbReference type="InterPro" id="IPR012334">
    <property type="entry name" value="Pectin_lyas_fold"/>
</dbReference>
<dbReference type="InterPro" id="IPR000743">
    <property type="entry name" value="Glyco_hydro_28"/>
</dbReference>
<feature type="compositionally biased region" description="Low complexity" evidence="8">
    <location>
        <begin position="85"/>
        <end position="106"/>
    </location>
</feature>
<feature type="region of interest" description="Disordered" evidence="8">
    <location>
        <begin position="1"/>
        <end position="38"/>
    </location>
</feature>
<evidence type="ECO:0000256" key="3">
    <source>
        <dbReference type="ARBA" id="ARBA00022737"/>
    </source>
</evidence>